<dbReference type="GO" id="GO:0003676">
    <property type="term" value="F:nucleic acid binding"/>
    <property type="evidence" value="ECO:0007669"/>
    <property type="project" value="InterPro"/>
</dbReference>
<sequence>NIQIYTHECLNCQIMKESKKELEFMKAVSEMIEKMMTKFPHNEIYVNYKMLHEILTDNSANLIEKVMRHFMSQLQTRYCETMSYHLQINEKMKHLNKILNNMLMKYLV</sequence>
<feature type="non-terminal residue" evidence="1">
    <location>
        <position position="108"/>
    </location>
</feature>
<name>A0A0J9HIS7_AJEDA</name>
<dbReference type="Proteomes" id="UP000007802">
    <property type="component" value="Unassembled WGS sequence"/>
</dbReference>
<reference evidence="1" key="1">
    <citation type="submission" date="2010-03" db="EMBL/GenBank/DDBJ databases">
        <title>Annotation of Blastomyces dermatitidis strain ATCC 18188.</title>
        <authorList>
            <consortium name="The Broad Institute Genome Sequencing Platform"/>
            <consortium name="Broad Institute Genome Sequencing Center for Infectious Disease."/>
            <person name="Cuomo C."/>
            <person name="Klein B."/>
            <person name="Sullivan T."/>
            <person name="Heitman J."/>
            <person name="Young S."/>
            <person name="Zeng Q."/>
            <person name="Gargeya S."/>
            <person name="Alvarado L."/>
            <person name="Berlin A.M."/>
            <person name="Chapman S.B."/>
            <person name="Chen Z."/>
            <person name="Freedman E."/>
            <person name="Gellesch M."/>
            <person name="Goldberg J."/>
            <person name="Griggs A."/>
            <person name="Gujja S."/>
            <person name="Heilman E."/>
            <person name="Heiman D."/>
            <person name="Howarth C."/>
            <person name="Mehta T."/>
            <person name="Neiman D."/>
            <person name="Pearson M."/>
            <person name="Roberts A."/>
            <person name="Saif S."/>
            <person name="Shea T."/>
            <person name="Shenoy N."/>
            <person name="Sisk P."/>
            <person name="Stolte C."/>
            <person name="Sykes S."/>
            <person name="White J."/>
            <person name="Yandava C."/>
            <person name="Haas B."/>
            <person name="Nusbaum C."/>
            <person name="Birren B."/>
        </authorList>
    </citation>
    <scope>NUCLEOTIDE SEQUENCE</scope>
    <source>
        <strain evidence="1">ATCC 18188</strain>
    </source>
</reference>
<protein>
    <submittedName>
        <fullName evidence="1">Uncharacterized protein</fullName>
    </submittedName>
</protein>
<evidence type="ECO:0000313" key="1">
    <source>
        <dbReference type="EMBL" id="KMW69079.1"/>
    </source>
</evidence>
<dbReference type="SUPFAM" id="SSF53098">
    <property type="entry name" value="Ribonuclease H-like"/>
    <property type="match status" value="1"/>
</dbReference>
<dbReference type="InterPro" id="IPR012337">
    <property type="entry name" value="RNaseH-like_sf"/>
</dbReference>
<accession>A0A0J9HIS7</accession>
<organism evidence="1">
    <name type="scientific">Ajellomyces dermatitidis (strain ATCC 18188 / CBS 674.68)</name>
    <name type="common">Blastomyces dermatitidis</name>
    <dbReference type="NCBI Taxonomy" id="653446"/>
    <lineage>
        <taxon>Eukaryota</taxon>
        <taxon>Fungi</taxon>
        <taxon>Dikarya</taxon>
        <taxon>Ascomycota</taxon>
        <taxon>Pezizomycotina</taxon>
        <taxon>Eurotiomycetes</taxon>
        <taxon>Eurotiomycetidae</taxon>
        <taxon>Onygenales</taxon>
        <taxon>Ajellomycetaceae</taxon>
        <taxon>Blastomyces</taxon>
    </lineage>
</organism>
<feature type="non-terminal residue" evidence="1">
    <location>
        <position position="1"/>
    </location>
</feature>
<dbReference type="EMBL" id="GG749566">
    <property type="protein sequence ID" value="KMW69079.1"/>
    <property type="molecule type" value="Genomic_DNA"/>
</dbReference>
<dbReference type="InterPro" id="IPR036397">
    <property type="entry name" value="RNaseH_sf"/>
</dbReference>
<dbReference type="Gene3D" id="3.30.420.10">
    <property type="entry name" value="Ribonuclease H-like superfamily/Ribonuclease H"/>
    <property type="match status" value="1"/>
</dbReference>
<proteinExistence type="predicted"/>
<gene>
    <name evidence="1" type="ORF">BDDG_13257</name>
</gene>
<dbReference type="AlphaFoldDB" id="A0A0J9HIS7"/>